<evidence type="ECO:0000256" key="10">
    <source>
        <dbReference type="ARBA" id="ARBA00022840"/>
    </source>
</evidence>
<evidence type="ECO:0000256" key="12">
    <source>
        <dbReference type="ARBA" id="ARBA00023012"/>
    </source>
</evidence>
<evidence type="ECO:0000256" key="7">
    <source>
        <dbReference type="ARBA" id="ARBA00022692"/>
    </source>
</evidence>
<keyword evidence="10 17" id="KW-0067">ATP-binding</keyword>
<dbReference type="Gene3D" id="3.30.565.10">
    <property type="entry name" value="Histidine kinase-like ATPase, C-terminal domain"/>
    <property type="match status" value="1"/>
</dbReference>
<dbReference type="RefSeq" id="WP_379277420.1">
    <property type="nucleotide sequence ID" value="NZ_JBHUGT010000042.1"/>
</dbReference>
<dbReference type="CDD" id="cd00082">
    <property type="entry name" value="HisKA"/>
    <property type="match status" value="1"/>
</dbReference>
<comment type="subcellular location">
    <subcellularLocation>
        <location evidence="2">Cell membrane</location>
        <topology evidence="2">Multi-pass membrane protein</topology>
    </subcellularLocation>
</comment>
<dbReference type="EC" id="2.7.13.3" evidence="3"/>
<dbReference type="PANTHER" id="PTHR45528:SF1">
    <property type="entry name" value="SENSOR HISTIDINE KINASE CPXA"/>
    <property type="match status" value="1"/>
</dbReference>
<keyword evidence="4" id="KW-1003">Cell membrane</keyword>
<dbReference type="Gene3D" id="6.10.340.10">
    <property type="match status" value="1"/>
</dbReference>
<dbReference type="PROSITE" id="PS50885">
    <property type="entry name" value="HAMP"/>
    <property type="match status" value="1"/>
</dbReference>
<evidence type="ECO:0000256" key="9">
    <source>
        <dbReference type="ARBA" id="ARBA00022777"/>
    </source>
</evidence>
<dbReference type="PROSITE" id="PS50109">
    <property type="entry name" value="HIS_KIN"/>
    <property type="match status" value="1"/>
</dbReference>
<feature type="transmembrane region" description="Helical" evidence="14">
    <location>
        <begin position="62"/>
        <end position="80"/>
    </location>
</feature>
<keyword evidence="12" id="KW-0902">Two-component regulatory system</keyword>
<keyword evidence="18" id="KW-1185">Reference proteome</keyword>
<evidence type="ECO:0000256" key="5">
    <source>
        <dbReference type="ARBA" id="ARBA00022553"/>
    </source>
</evidence>
<feature type="transmembrane region" description="Helical" evidence="14">
    <location>
        <begin position="12"/>
        <end position="32"/>
    </location>
</feature>
<evidence type="ECO:0000256" key="1">
    <source>
        <dbReference type="ARBA" id="ARBA00000085"/>
    </source>
</evidence>
<dbReference type="Gene3D" id="1.10.287.130">
    <property type="match status" value="1"/>
</dbReference>
<keyword evidence="7 14" id="KW-0812">Transmembrane</keyword>
<evidence type="ECO:0000256" key="3">
    <source>
        <dbReference type="ARBA" id="ARBA00012438"/>
    </source>
</evidence>
<keyword evidence="13 14" id="KW-0472">Membrane</keyword>
<comment type="caution">
    <text evidence="17">The sequence shown here is derived from an EMBL/GenBank/DDBJ whole genome shotgun (WGS) entry which is preliminary data.</text>
</comment>
<evidence type="ECO:0000256" key="4">
    <source>
        <dbReference type="ARBA" id="ARBA00022475"/>
    </source>
</evidence>
<feature type="domain" description="HAMP" evidence="16">
    <location>
        <begin position="82"/>
        <end position="134"/>
    </location>
</feature>
<evidence type="ECO:0000256" key="8">
    <source>
        <dbReference type="ARBA" id="ARBA00022741"/>
    </source>
</evidence>
<keyword evidence="9" id="KW-0418">Kinase</keyword>
<keyword evidence="8" id="KW-0547">Nucleotide-binding</keyword>
<name>A0ABW5R4H3_9BACL</name>
<evidence type="ECO:0000256" key="11">
    <source>
        <dbReference type="ARBA" id="ARBA00022989"/>
    </source>
</evidence>
<protein>
    <recommendedName>
        <fullName evidence="3">histidine kinase</fullName>
        <ecNumber evidence="3">2.7.13.3</ecNumber>
    </recommendedName>
</protein>
<evidence type="ECO:0000256" key="14">
    <source>
        <dbReference type="SAM" id="Phobius"/>
    </source>
</evidence>
<evidence type="ECO:0000259" key="16">
    <source>
        <dbReference type="PROSITE" id="PS50885"/>
    </source>
</evidence>
<dbReference type="InterPro" id="IPR036097">
    <property type="entry name" value="HisK_dim/P_sf"/>
</dbReference>
<dbReference type="InterPro" id="IPR004358">
    <property type="entry name" value="Sig_transdc_His_kin-like_C"/>
</dbReference>
<dbReference type="InterPro" id="IPR003660">
    <property type="entry name" value="HAMP_dom"/>
</dbReference>
<dbReference type="SMART" id="SM00304">
    <property type="entry name" value="HAMP"/>
    <property type="match status" value="1"/>
</dbReference>
<organism evidence="17 18">
    <name type="scientific">Paenibacillus thailandensis</name>
    <dbReference type="NCBI Taxonomy" id="393250"/>
    <lineage>
        <taxon>Bacteria</taxon>
        <taxon>Bacillati</taxon>
        <taxon>Bacillota</taxon>
        <taxon>Bacilli</taxon>
        <taxon>Bacillales</taxon>
        <taxon>Paenibacillaceae</taxon>
        <taxon>Paenibacillus</taxon>
    </lineage>
</organism>
<dbReference type="PANTHER" id="PTHR45528">
    <property type="entry name" value="SENSOR HISTIDINE KINASE CPXA"/>
    <property type="match status" value="1"/>
</dbReference>
<evidence type="ECO:0000256" key="13">
    <source>
        <dbReference type="ARBA" id="ARBA00023136"/>
    </source>
</evidence>
<dbReference type="InterPro" id="IPR003594">
    <property type="entry name" value="HATPase_dom"/>
</dbReference>
<evidence type="ECO:0000256" key="2">
    <source>
        <dbReference type="ARBA" id="ARBA00004651"/>
    </source>
</evidence>
<dbReference type="SUPFAM" id="SSF55874">
    <property type="entry name" value="ATPase domain of HSP90 chaperone/DNA topoisomerase II/histidine kinase"/>
    <property type="match status" value="1"/>
</dbReference>
<keyword evidence="5" id="KW-0597">Phosphoprotein</keyword>
<evidence type="ECO:0000313" key="18">
    <source>
        <dbReference type="Proteomes" id="UP001597493"/>
    </source>
</evidence>
<dbReference type="InterPro" id="IPR050398">
    <property type="entry name" value="HssS/ArlS-like"/>
</dbReference>
<dbReference type="Pfam" id="PF00512">
    <property type="entry name" value="HisKA"/>
    <property type="match status" value="1"/>
</dbReference>
<proteinExistence type="predicted"/>
<keyword evidence="11 14" id="KW-1133">Transmembrane helix</keyword>
<evidence type="ECO:0000256" key="6">
    <source>
        <dbReference type="ARBA" id="ARBA00022679"/>
    </source>
</evidence>
<evidence type="ECO:0000313" key="17">
    <source>
        <dbReference type="EMBL" id="MFD2662708.1"/>
    </source>
</evidence>
<dbReference type="SMART" id="SM00387">
    <property type="entry name" value="HATPase_c"/>
    <property type="match status" value="1"/>
</dbReference>
<dbReference type="Proteomes" id="UP001597493">
    <property type="component" value="Unassembled WGS sequence"/>
</dbReference>
<accession>A0ABW5R4H3</accession>
<dbReference type="SMART" id="SM00388">
    <property type="entry name" value="HisKA"/>
    <property type="match status" value="1"/>
</dbReference>
<dbReference type="GO" id="GO:0005524">
    <property type="term" value="F:ATP binding"/>
    <property type="evidence" value="ECO:0007669"/>
    <property type="project" value="UniProtKB-KW"/>
</dbReference>
<evidence type="ECO:0000259" key="15">
    <source>
        <dbReference type="PROSITE" id="PS50109"/>
    </source>
</evidence>
<dbReference type="InterPro" id="IPR003661">
    <property type="entry name" value="HisK_dim/P_dom"/>
</dbReference>
<comment type="catalytic activity">
    <reaction evidence="1">
        <text>ATP + protein L-histidine = ADP + protein N-phospho-L-histidine.</text>
        <dbReference type="EC" id="2.7.13.3"/>
    </reaction>
</comment>
<sequence>MAKRKRRSFRSSMLGLFGLSMLLSGGVTYLIYKGLQIYYRDNVLAEDPLARLRHFMNSIGDIYFFLLLFVPLAILFFFLLTMRYTGYFREISAGIHRLAVGKFDGYVSISSNDEFESIADDINRASKQLKEAVEKGEFAESSKDQLVLNLAHDLRTPLTSVLGYLDFILKDDSLTKEQARHYTSIAYTKSKRLEKLIDQLFETTKLNNGHLPIDRKPLDLSELLTQLSEELFPVFDNAGLEVRLDLEPHLHIAADGELLARVFENLFTNAARYGSDGTYVDVNCRMDGDTAVVQVINYGHTIAPDQLPFLFDMFYTGDKARSHQAGSTGLGLFIAKNIVERHQGAITADSDAIRTVFEVRLPKSGS</sequence>
<feature type="domain" description="Histidine kinase" evidence="15">
    <location>
        <begin position="149"/>
        <end position="365"/>
    </location>
</feature>
<dbReference type="EMBL" id="JBHUMY010000032">
    <property type="protein sequence ID" value="MFD2662708.1"/>
    <property type="molecule type" value="Genomic_DNA"/>
</dbReference>
<dbReference type="InterPro" id="IPR005467">
    <property type="entry name" value="His_kinase_dom"/>
</dbReference>
<reference evidence="18" key="1">
    <citation type="journal article" date="2019" name="Int. J. Syst. Evol. Microbiol.">
        <title>The Global Catalogue of Microorganisms (GCM) 10K type strain sequencing project: providing services to taxonomists for standard genome sequencing and annotation.</title>
        <authorList>
            <consortium name="The Broad Institute Genomics Platform"/>
            <consortium name="The Broad Institute Genome Sequencing Center for Infectious Disease"/>
            <person name="Wu L."/>
            <person name="Ma J."/>
        </authorList>
    </citation>
    <scope>NUCLEOTIDE SEQUENCE [LARGE SCALE GENOMIC DNA]</scope>
    <source>
        <strain evidence="18">TISTR 1827</strain>
    </source>
</reference>
<dbReference type="InterPro" id="IPR036890">
    <property type="entry name" value="HATPase_C_sf"/>
</dbReference>
<gene>
    <name evidence="17" type="ORF">ACFSW5_20835</name>
</gene>
<dbReference type="Pfam" id="PF02518">
    <property type="entry name" value="HATPase_c"/>
    <property type="match status" value="1"/>
</dbReference>
<keyword evidence="6" id="KW-0808">Transferase</keyword>
<dbReference type="SUPFAM" id="SSF47384">
    <property type="entry name" value="Homodimeric domain of signal transducing histidine kinase"/>
    <property type="match status" value="1"/>
</dbReference>
<dbReference type="PRINTS" id="PR00344">
    <property type="entry name" value="BCTRLSENSOR"/>
</dbReference>